<dbReference type="PROSITE" id="PS50005">
    <property type="entry name" value="TPR"/>
    <property type="match status" value="1"/>
</dbReference>
<proteinExistence type="predicted"/>
<evidence type="ECO:0000256" key="3">
    <source>
        <dbReference type="ARBA" id="ARBA00022679"/>
    </source>
</evidence>
<dbReference type="InterPro" id="IPR019734">
    <property type="entry name" value="TPR_rpt"/>
</dbReference>
<dbReference type="Proteomes" id="UP000092584">
    <property type="component" value="Unassembled WGS sequence"/>
</dbReference>
<reference evidence="9" key="1">
    <citation type="submission" date="2016-02" db="EMBL/GenBank/DDBJ databases">
        <authorList>
            <person name="Shin S.-K."/>
            <person name="Yi H."/>
            <person name="Kim E."/>
        </authorList>
    </citation>
    <scope>NUCLEOTIDE SEQUENCE [LARGE SCALE GENOMIC DNA]</scope>
    <source>
        <strain evidence="9">LPB0003</strain>
    </source>
</reference>
<keyword evidence="3" id="KW-0808">Transferase</keyword>
<dbReference type="PANTHER" id="PTHR44835:SF1">
    <property type="entry name" value="PROTEIN O-GLCNAC TRANSFERASE"/>
    <property type="match status" value="1"/>
</dbReference>
<dbReference type="EMBL" id="LSFM01000023">
    <property type="protein sequence ID" value="OBY62776.1"/>
    <property type="molecule type" value="Genomic_DNA"/>
</dbReference>
<sequence length="274" mass="31779">MKTYLNILIVFLMIFSSNKIIAQKDSTALQRKARKMVREGNKLYSQNQFTDASVAYKKALGNNANYDKASYNLGNAMYQNKNFKEAVPQYELSAKTAEDKFSKAEAYHNLGNTMMETKNYQGAVNAYKNSLRNNPNDDETRYNLAVAQKMLDKENQDNKDDKDNKDNKDKDKKDKDDKDKDKDKKEGDDEKDKKDDGKDDKDKDGKDEKDKNKDQKDDPKKDDKDQKPKQQQGKMSPEQIKQLLESLNNEEKKTQKKMNAQKAKGKKVKQEKDW</sequence>
<feature type="compositionally biased region" description="Basic and acidic residues" evidence="7">
    <location>
        <begin position="150"/>
        <end position="228"/>
    </location>
</feature>
<evidence type="ECO:0000313" key="9">
    <source>
        <dbReference type="Proteomes" id="UP000092584"/>
    </source>
</evidence>
<organism evidence="8 9">
    <name type="scientific">Polaribacter vadi</name>
    <dbReference type="NCBI Taxonomy" id="1774273"/>
    <lineage>
        <taxon>Bacteria</taxon>
        <taxon>Pseudomonadati</taxon>
        <taxon>Bacteroidota</taxon>
        <taxon>Flavobacteriia</taxon>
        <taxon>Flavobacteriales</taxon>
        <taxon>Flavobacteriaceae</taxon>
    </lineage>
</organism>
<dbReference type="InterPro" id="IPR011990">
    <property type="entry name" value="TPR-like_helical_dom_sf"/>
</dbReference>
<feature type="region of interest" description="Disordered" evidence="7">
    <location>
        <begin position="150"/>
        <end position="274"/>
    </location>
</feature>
<evidence type="ECO:0000256" key="5">
    <source>
        <dbReference type="ARBA" id="ARBA00022803"/>
    </source>
</evidence>
<dbReference type="STRING" id="1774273.LPB03_11555"/>
<feature type="repeat" description="TPR" evidence="6">
    <location>
        <begin position="104"/>
        <end position="137"/>
    </location>
</feature>
<comment type="caution">
    <text evidence="8">The sequence shown here is derived from an EMBL/GenBank/DDBJ whole genome shotgun (WGS) entry which is preliminary data.</text>
</comment>
<dbReference type="SMART" id="SM00028">
    <property type="entry name" value="TPR"/>
    <property type="match status" value="3"/>
</dbReference>
<dbReference type="KEGG" id="pob:LPB03_11555"/>
<dbReference type="AlphaFoldDB" id="A0A1B8TSN5"/>
<dbReference type="InterPro" id="IPR013105">
    <property type="entry name" value="TPR_2"/>
</dbReference>
<evidence type="ECO:0000256" key="2">
    <source>
        <dbReference type="ARBA" id="ARBA00022676"/>
    </source>
</evidence>
<dbReference type="Pfam" id="PF13414">
    <property type="entry name" value="TPR_11"/>
    <property type="match status" value="1"/>
</dbReference>
<evidence type="ECO:0000256" key="7">
    <source>
        <dbReference type="SAM" id="MobiDB-lite"/>
    </source>
</evidence>
<dbReference type="InterPro" id="IPR051939">
    <property type="entry name" value="Glycosyltr_41/O-GlcNAc_trsf"/>
</dbReference>
<name>A0A1B8TSN5_9FLAO</name>
<dbReference type="GO" id="GO:0016757">
    <property type="term" value="F:glycosyltransferase activity"/>
    <property type="evidence" value="ECO:0007669"/>
    <property type="project" value="UniProtKB-KW"/>
</dbReference>
<dbReference type="PROSITE" id="PS50293">
    <property type="entry name" value="TPR_REGION"/>
    <property type="match status" value="1"/>
</dbReference>
<keyword evidence="9" id="KW-1185">Reference proteome</keyword>
<dbReference type="SUPFAM" id="SSF48452">
    <property type="entry name" value="TPR-like"/>
    <property type="match status" value="1"/>
</dbReference>
<dbReference type="Pfam" id="PF07719">
    <property type="entry name" value="TPR_2"/>
    <property type="match status" value="1"/>
</dbReference>
<keyword evidence="4" id="KW-0677">Repeat</keyword>
<evidence type="ECO:0000256" key="1">
    <source>
        <dbReference type="ARBA" id="ARBA00004922"/>
    </source>
</evidence>
<evidence type="ECO:0000313" key="8">
    <source>
        <dbReference type="EMBL" id="OBY62776.1"/>
    </source>
</evidence>
<dbReference type="RefSeq" id="WP_065319760.1">
    <property type="nucleotide sequence ID" value="NZ_CP017477.1"/>
</dbReference>
<keyword evidence="5 6" id="KW-0802">TPR repeat</keyword>
<evidence type="ECO:0000256" key="4">
    <source>
        <dbReference type="ARBA" id="ARBA00022737"/>
    </source>
</evidence>
<gene>
    <name evidence="8" type="ORF">LPB3_11565</name>
</gene>
<keyword evidence="2" id="KW-0328">Glycosyltransferase</keyword>
<comment type="pathway">
    <text evidence="1">Protein modification; protein glycosylation.</text>
</comment>
<dbReference type="PANTHER" id="PTHR44835">
    <property type="entry name" value="UDP-N-ACETYLGLUCOSAMINE--PEPTIDE N-ACETYLGLUCOSAMINYLTRANSFERASE SPINDLY-RELATED"/>
    <property type="match status" value="1"/>
</dbReference>
<protein>
    <submittedName>
        <fullName evidence="8">DNA primase</fullName>
    </submittedName>
</protein>
<accession>A0A1B8TSN5</accession>
<dbReference type="Gene3D" id="1.25.40.10">
    <property type="entry name" value="Tetratricopeptide repeat domain"/>
    <property type="match status" value="2"/>
</dbReference>
<evidence type="ECO:0000256" key="6">
    <source>
        <dbReference type="PROSITE-ProRule" id="PRU00339"/>
    </source>
</evidence>